<dbReference type="InterPro" id="IPR001304">
    <property type="entry name" value="C-type_lectin-like"/>
</dbReference>
<reference evidence="3" key="1">
    <citation type="journal article" date="2013" name="Genetics">
        <title>The draft genome and transcriptome of Panagrellus redivivus are shaped by the harsh demands of a free-living lifestyle.</title>
        <authorList>
            <person name="Srinivasan J."/>
            <person name="Dillman A.R."/>
            <person name="Macchietto M.G."/>
            <person name="Heikkinen L."/>
            <person name="Lakso M."/>
            <person name="Fracchia K.M."/>
            <person name="Antoshechkin I."/>
            <person name="Mortazavi A."/>
            <person name="Wong G."/>
            <person name="Sternberg P.W."/>
        </authorList>
    </citation>
    <scope>NUCLEOTIDE SEQUENCE [LARGE SCALE GENOMIC DNA]</scope>
    <source>
        <strain evidence="3">MT8872</strain>
    </source>
</reference>
<evidence type="ECO:0000313" key="4">
    <source>
        <dbReference type="WBParaSite" id="Pan_g5390.t1"/>
    </source>
</evidence>
<evidence type="ECO:0000256" key="1">
    <source>
        <dbReference type="SAM" id="SignalP"/>
    </source>
</evidence>
<evidence type="ECO:0000313" key="3">
    <source>
        <dbReference type="Proteomes" id="UP000492821"/>
    </source>
</evidence>
<reference evidence="4" key="2">
    <citation type="submission" date="2020-10" db="UniProtKB">
        <authorList>
            <consortium name="WormBaseParasite"/>
        </authorList>
    </citation>
    <scope>IDENTIFICATION</scope>
</reference>
<dbReference type="Gene3D" id="3.10.100.10">
    <property type="entry name" value="Mannose-Binding Protein A, subunit A"/>
    <property type="match status" value="1"/>
</dbReference>
<dbReference type="Pfam" id="PF00059">
    <property type="entry name" value="Lectin_C"/>
    <property type="match status" value="1"/>
</dbReference>
<dbReference type="InterPro" id="IPR016186">
    <property type="entry name" value="C-type_lectin-like/link_sf"/>
</dbReference>
<keyword evidence="1" id="KW-0732">Signal</keyword>
<feature type="chain" id="PRO_5028950213" evidence="1">
    <location>
        <begin position="18"/>
        <end position="301"/>
    </location>
</feature>
<sequence length="301" mass="34337">MMTKLTLIFAFFKLVTSVPIIDYNCNFVNLDTCIRVDVTTKLTYDDMKTECEKYDMLLLSPFAADLGNLRKILFFRYPTVTQAFMNRTVNNAEDRAQLETDSKLIFGASDKTTGNVVYSYEDNRLYNVDSTVELPLVCWSKFKPRLHCPPDFKLYHDRRTCFHFDPTKGTNEACKLRCRQKNGNLGSFHSLAEKLFFIKNFGGFRIWVGTRFPANINLDKAADPAGSAKKAYNMDGSKWEVFDKAFIDTEPNGGGQENCVEMVVNWGLHTFNDVGCTQENQACFCETAPDQTNVQYESEAD</sequence>
<feature type="domain" description="C-type lectin" evidence="2">
    <location>
        <begin position="148"/>
        <end position="286"/>
    </location>
</feature>
<dbReference type="SUPFAM" id="SSF56436">
    <property type="entry name" value="C-type lectin-like"/>
    <property type="match status" value="1"/>
</dbReference>
<organism evidence="3 4">
    <name type="scientific">Panagrellus redivivus</name>
    <name type="common">Microworm</name>
    <dbReference type="NCBI Taxonomy" id="6233"/>
    <lineage>
        <taxon>Eukaryota</taxon>
        <taxon>Metazoa</taxon>
        <taxon>Ecdysozoa</taxon>
        <taxon>Nematoda</taxon>
        <taxon>Chromadorea</taxon>
        <taxon>Rhabditida</taxon>
        <taxon>Tylenchina</taxon>
        <taxon>Panagrolaimomorpha</taxon>
        <taxon>Panagrolaimoidea</taxon>
        <taxon>Panagrolaimidae</taxon>
        <taxon>Panagrellus</taxon>
    </lineage>
</organism>
<dbReference type="InterPro" id="IPR016187">
    <property type="entry name" value="CTDL_fold"/>
</dbReference>
<evidence type="ECO:0000259" key="2">
    <source>
        <dbReference type="SMART" id="SM00034"/>
    </source>
</evidence>
<dbReference type="SMART" id="SM00034">
    <property type="entry name" value="CLECT"/>
    <property type="match status" value="1"/>
</dbReference>
<protein>
    <submittedName>
        <fullName evidence="4">C-type lectin domain-containing protein</fullName>
    </submittedName>
</protein>
<dbReference type="Proteomes" id="UP000492821">
    <property type="component" value="Unassembled WGS sequence"/>
</dbReference>
<keyword evidence="3" id="KW-1185">Reference proteome</keyword>
<dbReference type="WBParaSite" id="Pan_g5390.t1">
    <property type="protein sequence ID" value="Pan_g5390.t1"/>
    <property type="gene ID" value="Pan_g5390"/>
</dbReference>
<accession>A0A7E4W2L1</accession>
<dbReference type="CDD" id="cd00037">
    <property type="entry name" value="CLECT"/>
    <property type="match status" value="1"/>
</dbReference>
<dbReference type="AlphaFoldDB" id="A0A7E4W2L1"/>
<feature type="signal peptide" evidence="1">
    <location>
        <begin position="1"/>
        <end position="17"/>
    </location>
</feature>
<name>A0A7E4W2L1_PANRE</name>
<proteinExistence type="predicted"/>